<dbReference type="Gene3D" id="3.40.50.300">
    <property type="entry name" value="P-loop containing nucleotide triphosphate hydrolases"/>
    <property type="match status" value="1"/>
</dbReference>
<gene>
    <name evidence="11" type="primary">tsaE</name>
    <name evidence="11" type="ORF">LFWB_1360</name>
</gene>
<sequence length="164" mass="19081">MFDNNKNIYYGTTSSDVETKKIGSFLCQQIITELKKTKEKNIILLEGDIGIGKTVFVKGLAKKLGIKDNVNSPTFVLLKTYQGSKYILHHLDLYRILNDNQPKNNLEMEILELLDNTDKGDIIIIESNINIVSFFSVWHYYIRFNFLDNQKRFISIEKNIIEQK</sequence>
<dbReference type="PANTHER" id="PTHR33540:SF2">
    <property type="entry name" value="TRNA THREONYLCARBAMOYLADENOSINE BIOSYNTHESIS PROTEIN TSAE"/>
    <property type="match status" value="1"/>
</dbReference>
<dbReference type="NCBIfam" id="TIGR00150">
    <property type="entry name" value="T6A_YjeE"/>
    <property type="match status" value="1"/>
</dbReference>
<dbReference type="GO" id="GO:0005737">
    <property type="term" value="C:cytoplasm"/>
    <property type="evidence" value="ECO:0007669"/>
    <property type="project" value="UniProtKB-SubCell"/>
</dbReference>
<keyword evidence="9" id="KW-0460">Magnesium</keyword>
<dbReference type="KEGG" id="pluf:LFWB_1360"/>
<proteinExistence type="inferred from homology"/>
<dbReference type="Pfam" id="PF02367">
    <property type="entry name" value="TsaE"/>
    <property type="match status" value="1"/>
</dbReference>
<accession>A0A975INC5</accession>
<evidence type="ECO:0000256" key="7">
    <source>
        <dbReference type="ARBA" id="ARBA00022741"/>
    </source>
</evidence>
<name>A0A975INC5_LOWBP</name>
<dbReference type="SUPFAM" id="SSF52540">
    <property type="entry name" value="P-loop containing nucleoside triphosphate hydrolases"/>
    <property type="match status" value="1"/>
</dbReference>
<evidence type="ECO:0000256" key="6">
    <source>
        <dbReference type="ARBA" id="ARBA00022723"/>
    </source>
</evidence>
<comment type="similarity">
    <text evidence="2">Belongs to the TsaE family.</text>
</comment>
<keyword evidence="4" id="KW-0963">Cytoplasm</keyword>
<protein>
    <recommendedName>
        <fullName evidence="3">tRNA threonylcarbamoyladenosine biosynthesis protein TsaE</fullName>
    </recommendedName>
    <alternativeName>
        <fullName evidence="10">t(6)A37 threonylcarbamoyladenosine biosynthesis protein TsaE</fullName>
    </alternativeName>
</protein>
<keyword evidence="6" id="KW-0479">Metal-binding</keyword>
<dbReference type="GO" id="GO:0046872">
    <property type="term" value="F:metal ion binding"/>
    <property type="evidence" value="ECO:0007669"/>
    <property type="project" value="UniProtKB-KW"/>
</dbReference>
<reference evidence="11" key="1">
    <citation type="submission" date="2020-06" db="EMBL/GenBank/DDBJ databases">
        <title>Complete genome sequence of Candidatus Phytoplasma luffae NCHU2019.</title>
        <authorList>
            <person name="Cho S.-T."/>
            <person name="Tan C.-M."/>
            <person name="Li J.-R."/>
            <person name="Chien Y.-Y."/>
            <person name="Chiu Y.-C."/>
            <person name="Yang J.-Y."/>
            <person name="Kuo C.-H."/>
        </authorList>
    </citation>
    <scope>NUCLEOTIDE SEQUENCE</scope>
    <source>
        <strain evidence="11">NCHU2019</strain>
    </source>
</reference>
<keyword evidence="7" id="KW-0547">Nucleotide-binding</keyword>
<dbReference type="Proteomes" id="UP000672038">
    <property type="component" value="Chromosome"/>
</dbReference>
<comment type="subcellular location">
    <subcellularLocation>
        <location evidence="1">Cytoplasm</location>
    </subcellularLocation>
</comment>
<dbReference type="GO" id="GO:0002949">
    <property type="term" value="P:tRNA threonylcarbamoyladenosine modification"/>
    <property type="evidence" value="ECO:0007669"/>
    <property type="project" value="InterPro"/>
</dbReference>
<evidence type="ECO:0000256" key="5">
    <source>
        <dbReference type="ARBA" id="ARBA00022694"/>
    </source>
</evidence>
<keyword evidence="12" id="KW-1185">Reference proteome</keyword>
<dbReference type="RefSeq" id="WP_210954779.1">
    <property type="nucleotide sequence ID" value="NZ_CP054393.1"/>
</dbReference>
<keyword evidence="8" id="KW-0067">ATP-binding</keyword>
<evidence type="ECO:0000256" key="10">
    <source>
        <dbReference type="ARBA" id="ARBA00032441"/>
    </source>
</evidence>
<dbReference type="InterPro" id="IPR027417">
    <property type="entry name" value="P-loop_NTPase"/>
</dbReference>
<evidence type="ECO:0000256" key="1">
    <source>
        <dbReference type="ARBA" id="ARBA00004496"/>
    </source>
</evidence>
<evidence type="ECO:0000256" key="8">
    <source>
        <dbReference type="ARBA" id="ARBA00022840"/>
    </source>
</evidence>
<dbReference type="GO" id="GO:0005524">
    <property type="term" value="F:ATP binding"/>
    <property type="evidence" value="ECO:0007669"/>
    <property type="project" value="UniProtKB-KW"/>
</dbReference>
<evidence type="ECO:0000256" key="4">
    <source>
        <dbReference type="ARBA" id="ARBA00022490"/>
    </source>
</evidence>
<dbReference type="EMBL" id="CP054393">
    <property type="protein sequence ID" value="QTX02706.1"/>
    <property type="molecule type" value="Genomic_DNA"/>
</dbReference>
<evidence type="ECO:0000313" key="12">
    <source>
        <dbReference type="Proteomes" id="UP000672038"/>
    </source>
</evidence>
<evidence type="ECO:0000256" key="2">
    <source>
        <dbReference type="ARBA" id="ARBA00007599"/>
    </source>
</evidence>
<organism evidence="11 12">
    <name type="scientific">Loofah witches'-broom phytoplasma</name>
    <dbReference type="NCBI Taxonomy" id="35773"/>
    <lineage>
        <taxon>Bacteria</taxon>
        <taxon>Bacillati</taxon>
        <taxon>Mycoplasmatota</taxon>
        <taxon>Mollicutes</taxon>
        <taxon>Acholeplasmatales</taxon>
        <taxon>Acholeplasmataceae</taxon>
        <taxon>Candidatus Phytoplasma</taxon>
        <taxon>16SrVIII (Loofah witches'-broom group)</taxon>
    </lineage>
</organism>
<evidence type="ECO:0000313" key="11">
    <source>
        <dbReference type="EMBL" id="QTX02706.1"/>
    </source>
</evidence>
<dbReference type="AlphaFoldDB" id="A0A975INC5"/>
<evidence type="ECO:0000256" key="9">
    <source>
        <dbReference type="ARBA" id="ARBA00022842"/>
    </source>
</evidence>
<evidence type="ECO:0000256" key="3">
    <source>
        <dbReference type="ARBA" id="ARBA00019010"/>
    </source>
</evidence>
<dbReference type="InterPro" id="IPR003442">
    <property type="entry name" value="T6A_TsaE"/>
</dbReference>
<dbReference type="PANTHER" id="PTHR33540">
    <property type="entry name" value="TRNA THREONYLCARBAMOYLADENOSINE BIOSYNTHESIS PROTEIN TSAE"/>
    <property type="match status" value="1"/>
</dbReference>
<keyword evidence="5" id="KW-0819">tRNA processing</keyword>